<evidence type="ECO:0000313" key="1">
    <source>
        <dbReference type="EMBL" id="KAJ0034589.1"/>
    </source>
</evidence>
<name>A0ACC0YBV5_9ROSI</name>
<accession>A0ACC0YBV5</accession>
<dbReference type="Proteomes" id="UP001163603">
    <property type="component" value="Chromosome 7"/>
</dbReference>
<protein>
    <submittedName>
        <fullName evidence="1">Uncharacterized protein</fullName>
    </submittedName>
</protein>
<comment type="caution">
    <text evidence="1">The sequence shown here is derived from an EMBL/GenBank/DDBJ whole genome shotgun (WGS) entry which is preliminary data.</text>
</comment>
<proteinExistence type="predicted"/>
<reference evidence="2" key="1">
    <citation type="journal article" date="2023" name="G3 (Bethesda)">
        <title>Genome assembly and association tests identify interacting loci associated with vigor, precocity, and sex in interspecific pistachio rootstocks.</title>
        <authorList>
            <person name="Palmer W."/>
            <person name="Jacygrad E."/>
            <person name="Sagayaradj S."/>
            <person name="Cavanaugh K."/>
            <person name="Han R."/>
            <person name="Bertier L."/>
            <person name="Beede B."/>
            <person name="Kafkas S."/>
            <person name="Golino D."/>
            <person name="Preece J."/>
            <person name="Michelmore R."/>
        </authorList>
    </citation>
    <scope>NUCLEOTIDE SEQUENCE [LARGE SCALE GENOMIC DNA]</scope>
</reference>
<dbReference type="EMBL" id="CM047742">
    <property type="protein sequence ID" value="KAJ0034589.1"/>
    <property type="molecule type" value="Genomic_DNA"/>
</dbReference>
<gene>
    <name evidence="1" type="ORF">Pint_24914</name>
</gene>
<organism evidence="1 2">
    <name type="scientific">Pistacia integerrima</name>
    <dbReference type="NCBI Taxonomy" id="434235"/>
    <lineage>
        <taxon>Eukaryota</taxon>
        <taxon>Viridiplantae</taxon>
        <taxon>Streptophyta</taxon>
        <taxon>Embryophyta</taxon>
        <taxon>Tracheophyta</taxon>
        <taxon>Spermatophyta</taxon>
        <taxon>Magnoliopsida</taxon>
        <taxon>eudicotyledons</taxon>
        <taxon>Gunneridae</taxon>
        <taxon>Pentapetalae</taxon>
        <taxon>rosids</taxon>
        <taxon>malvids</taxon>
        <taxon>Sapindales</taxon>
        <taxon>Anacardiaceae</taxon>
        <taxon>Pistacia</taxon>
    </lineage>
</organism>
<keyword evidence="2" id="KW-1185">Reference proteome</keyword>
<sequence length="197" mass="21611">MKTCLFNLILFLQSNFGLLPQSLYSLVLTFEGFGMALFEPFLQSLKPSAIPTLFLSKTQISTIITHSTSSVSVSVSPTSRYPSLKRSCSTTNSTSSMESDASSSTGVFIKGLPESTTEGRLKKAFSQFGEVVQVKIVVEKKLKQSLGSAFVWFTNKDSAELAIKEMNGEFFDGRFILVKIAEPGLSKSKGRVTPYKF</sequence>
<evidence type="ECO:0000313" key="2">
    <source>
        <dbReference type="Proteomes" id="UP001163603"/>
    </source>
</evidence>